<feature type="transmembrane region" description="Helical" evidence="8">
    <location>
        <begin position="168"/>
        <end position="194"/>
    </location>
</feature>
<accession>A0A250L0J8</accession>
<feature type="domain" description="ABC transporter" evidence="9">
    <location>
        <begin position="484"/>
        <end position="718"/>
    </location>
</feature>
<dbReference type="Proteomes" id="UP000266313">
    <property type="component" value="Chromosome"/>
</dbReference>
<dbReference type="PROSITE" id="PS50990">
    <property type="entry name" value="PEPTIDASE_C39"/>
    <property type="match status" value="1"/>
</dbReference>
<name>A0A250L0J8_9GAMM</name>
<dbReference type="NCBIfam" id="TIGR03375">
    <property type="entry name" value="type_I_sec_LssB"/>
    <property type="match status" value="1"/>
</dbReference>
<dbReference type="InterPro" id="IPR003593">
    <property type="entry name" value="AAA+_ATPase"/>
</dbReference>
<dbReference type="GO" id="GO:0005524">
    <property type="term" value="F:ATP binding"/>
    <property type="evidence" value="ECO:0007669"/>
    <property type="project" value="UniProtKB-KW"/>
</dbReference>
<evidence type="ECO:0000259" key="9">
    <source>
        <dbReference type="PROSITE" id="PS50893"/>
    </source>
</evidence>
<keyword evidence="13" id="KW-1185">Reference proteome</keyword>
<dbReference type="KEGG" id="mmai:sS8_5493"/>
<dbReference type="SMART" id="SM00382">
    <property type="entry name" value="AAA"/>
    <property type="match status" value="1"/>
</dbReference>
<dbReference type="OrthoDB" id="9759820at2"/>
<evidence type="ECO:0000256" key="4">
    <source>
        <dbReference type="ARBA" id="ARBA00022801"/>
    </source>
</evidence>
<dbReference type="PANTHER" id="PTHR43394">
    <property type="entry name" value="ATP-DEPENDENT PERMEASE MDL1, MITOCHONDRIAL"/>
    <property type="match status" value="1"/>
</dbReference>
<dbReference type="SUPFAM" id="SSF90123">
    <property type="entry name" value="ABC transporter transmembrane region"/>
    <property type="match status" value="1"/>
</dbReference>
<keyword evidence="3" id="KW-0547">Nucleotide-binding</keyword>
<keyword evidence="6 8" id="KW-1133">Transmembrane helix</keyword>
<dbReference type="PROSITE" id="PS50929">
    <property type="entry name" value="ABC_TM1F"/>
    <property type="match status" value="1"/>
</dbReference>
<dbReference type="InterPro" id="IPR027417">
    <property type="entry name" value="P-loop_NTPase"/>
</dbReference>
<evidence type="ECO:0000256" key="1">
    <source>
        <dbReference type="ARBA" id="ARBA00004651"/>
    </source>
</evidence>
<dbReference type="Pfam" id="PF00664">
    <property type="entry name" value="ABC_membrane"/>
    <property type="match status" value="1"/>
</dbReference>
<dbReference type="SUPFAM" id="SSF52540">
    <property type="entry name" value="P-loop containing nucleoside triphosphate hydrolases"/>
    <property type="match status" value="1"/>
</dbReference>
<evidence type="ECO:0000256" key="8">
    <source>
        <dbReference type="SAM" id="Phobius"/>
    </source>
</evidence>
<dbReference type="Gene3D" id="3.90.70.10">
    <property type="entry name" value="Cysteine proteinases"/>
    <property type="match status" value="1"/>
</dbReference>
<gene>
    <name evidence="12" type="ORF">sS8_5493</name>
</gene>
<dbReference type="GO" id="GO:0015421">
    <property type="term" value="F:ABC-type oligopeptide transporter activity"/>
    <property type="evidence" value="ECO:0007669"/>
    <property type="project" value="TreeGrafter"/>
</dbReference>
<feature type="domain" description="ABC transmembrane type-1" evidence="10">
    <location>
        <begin position="172"/>
        <end position="450"/>
    </location>
</feature>
<evidence type="ECO:0000256" key="5">
    <source>
        <dbReference type="ARBA" id="ARBA00022840"/>
    </source>
</evidence>
<keyword evidence="4" id="KW-0378">Hydrolase</keyword>
<dbReference type="AlphaFoldDB" id="A0A250L0J8"/>
<evidence type="ECO:0000313" key="12">
    <source>
        <dbReference type="EMBL" id="BBA37410.1"/>
    </source>
</evidence>
<dbReference type="InterPro" id="IPR036640">
    <property type="entry name" value="ABC1_TM_sf"/>
</dbReference>
<feature type="transmembrane region" description="Helical" evidence="8">
    <location>
        <begin position="278"/>
        <end position="303"/>
    </location>
</feature>
<dbReference type="GO" id="GO:0005886">
    <property type="term" value="C:plasma membrane"/>
    <property type="evidence" value="ECO:0007669"/>
    <property type="project" value="UniProtKB-SubCell"/>
</dbReference>
<feature type="transmembrane region" description="Helical" evidence="8">
    <location>
        <begin position="206"/>
        <end position="223"/>
    </location>
</feature>
<dbReference type="InterPro" id="IPR039421">
    <property type="entry name" value="Type_1_exporter"/>
</dbReference>
<dbReference type="PANTHER" id="PTHR43394:SF1">
    <property type="entry name" value="ATP-BINDING CASSETTE SUB-FAMILY B MEMBER 10, MITOCHONDRIAL"/>
    <property type="match status" value="1"/>
</dbReference>
<dbReference type="PROSITE" id="PS00211">
    <property type="entry name" value="ABC_TRANSPORTER_1"/>
    <property type="match status" value="1"/>
</dbReference>
<proteinExistence type="predicted"/>
<evidence type="ECO:0000313" key="13">
    <source>
        <dbReference type="Proteomes" id="UP000266313"/>
    </source>
</evidence>
<dbReference type="EMBL" id="AP017928">
    <property type="protein sequence ID" value="BBA37410.1"/>
    <property type="molecule type" value="Genomic_DNA"/>
</dbReference>
<dbReference type="InterPro" id="IPR003439">
    <property type="entry name" value="ABC_transporter-like_ATP-bd"/>
</dbReference>
<dbReference type="Pfam" id="PF00005">
    <property type="entry name" value="ABC_tran"/>
    <property type="match status" value="1"/>
</dbReference>
<keyword evidence="7 8" id="KW-0472">Membrane</keyword>
<reference evidence="12 13" key="1">
    <citation type="submission" date="2016-12" db="EMBL/GenBank/DDBJ databases">
        <title>Genome sequencing of Methylocaldum marinum.</title>
        <authorList>
            <person name="Takeuchi M."/>
            <person name="Kamagata Y."/>
            <person name="Hiraoka S."/>
            <person name="Oshima K."/>
            <person name="Hattori M."/>
            <person name="Iwasaki W."/>
        </authorList>
    </citation>
    <scope>NUCLEOTIDE SEQUENCE [LARGE SCALE GENOMIC DNA]</scope>
    <source>
        <strain evidence="12 13">S8</strain>
    </source>
</reference>
<dbReference type="PROSITE" id="PS50893">
    <property type="entry name" value="ABC_TRANSPORTER_2"/>
    <property type="match status" value="1"/>
</dbReference>
<evidence type="ECO:0000259" key="11">
    <source>
        <dbReference type="PROSITE" id="PS50990"/>
    </source>
</evidence>
<sequence>MNNCTSTRTDAPLPPDTAHYDPLREGLRLLARQFGREIGIAELGDGMALECGRLPLPLAPRALRRADLNARVLKRPAHALSPHLLPALLVLRDDSTLVMVEHGGDHALTISPDSNGEIKLPFDELAKLHDGTVILAKTRYRGDERAGSFARAQEEHWLKGPLRSCWPAYAEVGIAALMANLLAVSTALFAMQVYDRVVPNSAFETLWILASGVILAVILEFVLRTLRAHLLDATGKRLDLQLSSHLMDQVMQVRLSARPPSTGAFSSQVREFESVREFFTSATAGAISDLPFVVFFLAVIAVIGGAVAWVPLAAIGLMVLPALLARGTLARLSRQNLREGAVRHGLLLESIENLETVKATHAEGRNLRLWEELSADISEAGIKLRSLSALLSYGAATVQQLCYVSVVIVGVYRIDDGAMSVGALIACSILSSRAIAPMAQATNLLVRWQHVKVALEGLDQLMSAPVERPAGRRFSRKPVLHGHYRVEGLKLRYQPETPLALDLQRFEIRAGEHVALLGGNGSGKSTLLRVLAGLADPTEGRILLDDLGLSQIDPADRRQAIGYLPQDVALFYGTLRDNLLLDGALHEDDELLEALDAVGLGVFVRADPLGLDMPIWSSASVSGGQRQAIGLARVLLQDPRIVLLDEPTSALDQTSETHVIDYLNRWLAGRTLIVATHKRRLLALTERAVVLRNGRIAMDGPLRQIVSGNQINLPENAHA</sequence>
<dbReference type="GO" id="GO:0006508">
    <property type="term" value="P:proteolysis"/>
    <property type="evidence" value="ECO:0007669"/>
    <property type="project" value="InterPro"/>
</dbReference>
<dbReference type="InterPro" id="IPR005074">
    <property type="entry name" value="Peptidase_C39"/>
</dbReference>
<evidence type="ECO:0000256" key="6">
    <source>
        <dbReference type="ARBA" id="ARBA00022989"/>
    </source>
</evidence>
<dbReference type="CDD" id="cd18587">
    <property type="entry name" value="ABC_6TM_LapB_like"/>
    <property type="match status" value="1"/>
</dbReference>
<keyword evidence="2 8" id="KW-0812">Transmembrane</keyword>
<dbReference type="RefSeq" id="WP_119632398.1">
    <property type="nucleotide sequence ID" value="NZ_AP017928.1"/>
</dbReference>
<dbReference type="Gene3D" id="1.20.1560.10">
    <property type="entry name" value="ABC transporter type 1, transmembrane domain"/>
    <property type="match status" value="1"/>
</dbReference>
<keyword evidence="5" id="KW-0067">ATP-binding</keyword>
<evidence type="ECO:0000256" key="7">
    <source>
        <dbReference type="ARBA" id="ARBA00023136"/>
    </source>
</evidence>
<protein>
    <submittedName>
        <fullName evidence="12">ABC transporter-like protein</fullName>
    </submittedName>
</protein>
<comment type="subcellular location">
    <subcellularLocation>
        <location evidence="1">Cell membrane</location>
        <topology evidence="1">Multi-pass membrane protein</topology>
    </subcellularLocation>
</comment>
<feature type="domain" description="Peptidase C39" evidence="11">
    <location>
        <begin position="16"/>
        <end position="136"/>
    </location>
</feature>
<evidence type="ECO:0000256" key="2">
    <source>
        <dbReference type="ARBA" id="ARBA00022692"/>
    </source>
</evidence>
<dbReference type="InterPro" id="IPR017750">
    <property type="entry name" value="ATPase_T1SS"/>
</dbReference>
<dbReference type="Gene3D" id="3.40.50.300">
    <property type="entry name" value="P-loop containing nucleotide triphosphate hydrolases"/>
    <property type="match status" value="1"/>
</dbReference>
<dbReference type="GO" id="GO:0008233">
    <property type="term" value="F:peptidase activity"/>
    <property type="evidence" value="ECO:0007669"/>
    <property type="project" value="InterPro"/>
</dbReference>
<organism evidence="12 13">
    <name type="scientific">Methylocaldum marinum</name>
    <dbReference type="NCBI Taxonomy" id="1432792"/>
    <lineage>
        <taxon>Bacteria</taxon>
        <taxon>Pseudomonadati</taxon>
        <taxon>Pseudomonadota</taxon>
        <taxon>Gammaproteobacteria</taxon>
        <taxon>Methylococcales</taxon>
        <taxon>Methylococcaceae</taxon>
        <taxon>Methylocaldum</taxon>
    </lineage>
</organism>
<evidence type="ECO:0000256" key="3">
    <source>
        <dbReference type="ARBA" id="ARBA00022741"/>
    </source>
</evidence>
<dbReference type="GO" id="GO:0016887">
    <property type="term" value="F:ATP hydrolysis activity"/>
    <property type="evidence" value="ECO:0007669"/>
    <property type="project" value="InterPro"/>
</dbReference>
<evidence type="ECO:0000259" key="10">
    <source>
        <dbReference type="PROSITE" id="PS50929"/>
    </source>
</evidence>
<dbReference type="InterPro" id="IPR017871">
    <property type="entry name" value="ABC_transporter-like_CS"/>
</dbReference>
<dbReference type="InterPro" id="IPR011527">
    <property type="entry name" value="ABC1_TM_dom"/>
</dbReference>